<evidence type="ECO:0000313" key="1">
    <source>
        <dbReference type="EMBL" id="CAD8129662.1"/>
    </source>
</evidence>
<reference evidence="1" key="1">
    <citation type="submission" date="2021-01" db="EMBL/GenBank/DDBJ databases">
        <authorList>
            <consortium name="Genoscope - CEA"/>
            <person name="William W."/>
        </authorList>
    </citation>
    <scope>NUCLEOTIDE SEQUENCE</scope>
</reference>
<evidence type="ECO:0000313" key="2">
    <source>
        <dbReference type="Proteomes" id="UP000692954"/>
    </source>
</evidence>
<keyword evidence="2" id="KW-1185">Reference proteome</keyword>
<dbReference type="AlphaFoldDB" id="A0A8S1RQU7"/>
<dbReference type="Proteomes" id="UP000692954">
    <property type="component" value="Unassembled WGS sequence"/>
</dbReference>
<comment type="caution">
    <text evidence="1">The sequence shown here is derived from an EMBL/GenBank/DDBJ whole genome shotgun (WGS) entry which is preliminary data.</text>
</comment>
<protein>
    <submittedName>
        <fullName evidence="1">Uncharacterized protein</fullName>
    </submittedName>
</protein>
<dbReference type="EMBL" id="CAJJDN010000236">
    <property type="protein sequence ID" value="CAD8129662.1"/>
    <property type="molecule type" value="Genomic_DNA"/>
</dbReference>
<name>A0A8S1RQU7_9CILI</name>
<accession>A0A8S1RQU7</accession>
<organism evidence="1 2">
    <name type="scientific">Paramecium sonneborni</name>
    <dbReference type="NCBI Taxonomy" id="65129"/>
    <lineage>
        <taxon>Eukaryota</taxon>
        <taxon>Sar</taxon>
        <taxon>Alveolata</taxon>
        <taxon>Ciliophora</taxon>
        <taxon>Intramacronucleata</taxon>
        <taxon>Oligohymenophorea</taxon>
        <taxon>Peniculida</taxon>
        <taxon>Parameciidae</taxon>
        <taxon>Paramecium</taxon>
    </lineage>
</organism>
<proteinExistence type="predicted"/>
<gene>
    <name evidence="1" type="ORF">PSON_ATCC_30995.1.T2360026</name>
</gene>
<sequence>MREKISKEIKEGLIERAKDLKQFWKMYRLLIQDLRKNMLKLLKLNKLLNSWLKDKSLLFQEMKMKRMLRLFYLKENQKLQG</sequence>